<evidence type="ECO:0000313" key="3">
    <source>
        <dbReference type="Proteomes" id="UP000443090"/>
    </source>
</evidence>
<dbReference type="PANTHER" id="PTHR34144">
    <property type="entry name" value="CHROMOSOME 8, WHOLE GENOME SHOTGUN SEQUENCE"/>
    <property type="match status" value="1"/>
</dbReference>
<accession>A0A8H8U639</accession>
<evidence type="ECO:0000313" key="2">
    <source>
        <dbReference type="EMBL" id="TVY35174.1"/>
    </source>
</evidence>
<name>A0A8H8U639_9HELO</name>
<organism evidence="2 3">
    <name type="scientific">Lachnellula occidentalis</name>
    <dbReference type="NCBI Taxonomy" id="215460"/>
    <lineage>
        <taxon>Eukaryota</taxon>
        <taxon>Fungi</taxon>
        <taxon>Dikarya</taxon>
        <taxon>Ascomycota</taxon>
        <taxon>Pezizomycotina</taxon>
        <taxon>Leotiomycetes</taxon>
        <taxon>Helotiales</taxon>
        <taxon>Lachnaceae</taxon>
        <taxon>Lachnellula</taxon>
    </lineage>
</organism>
<keyword evidence="1" id="KW-0812">Transmembrane</keyword>
<dbReference type="Proteomes" id="UP000443090">
    <property type="component" value="Unassembled WGS sequence"/>
</dbReference>
<gene>
    <name evidence="2" type="primary">CMT1_0</name>
    <name evidence="2" type="ORF">LOCC1_G006975</name>
</gene>
<sequence>MLRFQGLRIANLTKVFQVAVILLVVLLFVIHLDLVETPSFNTPSATSLWDHVKSGNSTAPPAKAFPEMKPGNATLVAEAPLYVEAILRPEDTTFDRLECPTFNTSRYEYLRDPLRGKTQYNIFSAPKRQFFFALNLHENVPVLPRLLGSIIETIRFLGPDQSALSVIEGRSTDGTYEILQMLRGPLEEEEIPYYFNSSDKNPEEMDRIQMLAELRNEALEPLINNPNEWSNDATVIFLNDVSLCMEDILELVHQRIHLKADMTCAMDWMDEGVETFYDVWVARDIKGDTFFQISDTGSWDSSGNLFWNNEETLERYTNNKPFQVYACWNGGTAFTARPLLEQKIKFRRSADGECFMGEPTVFCKEMWHIGYGKIAVVPTVNVEYTDENSRKIKKQKGTVSSHLVGNGTLSSQLHGEDDMIVWQGPPEKVKCAPNWSSQAWLPWNESLAKDLS</sequence>
<dbReference type="Pfam" id="PF11735">
    <property type="entry name" value="CAP59_mtransfer"/>
    <property type="match status" value="1"/>
</dbReference>
<protein>
    <submittedName>
        <fullName evidence="2">Alpha-1,3-mannosyltransferase</fullName>
    </submittedName>
</protein>
<keyword evidence="1" id="KW-1133">Transmembrane helix</keyword>
<dbReference type="AlphaFoldDB" id="A0A8H8U639"/>
<evidence type="ECO:0000256" key="1">
    <source>
        <dbReference type="SAM" id="Phobius"/>
    </source>
</evidence>
<dbReference type="OrthoDB" id="262547at2759"/>
<feature type="transmembrane region" description="Helical" evidence="1">
    <location>
        <begin position="12"/>
        <end position="32"/>
    </location>
</feature>
<reference evidence="2 3" key="1">
    <citation type="submission" date="2018-05" db="EMBL/GenBank/DDBJ databases">
        <title>Genome sequencing and assembly of the regulated plant pathogen Lachnellula willkommii and related sister species for the development of diagnostic species identification markers.</title>
        <authorList>
            <person name="Giroux E."/>
            <person name="Bilodeau G."/>
        </authorList>
    </citation>
    <scope>NUCLEOTIDE SEQUENCE [LARGE SCALE GENOMIC DNA]</scope>
    <source>
        <strain evidence="2 3">CBS 160.35</strain>
    </source>
</reference>
<keyword evidence="1" id="KW-0472">Membrane</keyword>
<dbReference type="PANTHER" id="PTHR34144:SF5">
    <property type="entry name" value="ALPHA-1,3-MANNOSYLTRANSFERASE CMT1"/>
    <property type="match status" value="1"/>
</dbReference>
<comment type="caution">
    <text evidence="2">The sequence shown here is derived from an EMBL/GenBank/DDBJ whole genome shotgun (WGS) entry which is preliminary data.</text>
</comment>
<keyword evidence="2" id="KW-0808">Transferase</keyword>
<proteinExistence type="predicted"/>
<dbReference type="GO" id="GO:0016757">
    <property type="term" value="F:glycosyltransferase activity"/>
    <property type="evidence" value="ECO:0007669"/>
    <property type="project" value="UniProtKB-KW"/>
</dbReference>
<dbReference type="InterPro" id="IPR021047">
    <property type="entry name" value="Mannosyltransferase_CMT1"/>
</dbReference>
<keyword evidence="3" id="KW-1185">Reference proteome</keyword>
<dbReference type="EMBL" id="QGMI01001018">
    <property type="protein sequence ID" value="TVY35174.1"/>
    <property type="molecule type" value="Genomic_DNA"/>
</dbReference>
<keyword evidence="2" id="KW-0328">Glycosyltransferase</keyword>